<feature type="non-terminal residue" evidence="1">
    <location>
        <position position="1"/>
    </location>
</feature>
<dbReference type="InterPro" id="IPR012337">
    <property type="entry name" value="RNaseH-like_sf"/>
</dbReference>
<dbReference type="GO" id="GO:0003676">
    <property type="term" value="F:nucleic acid binding"/>
    <property type="evidence" value="ECO:0007669"/>
    <property type="project" value="InterPro"/>
</dbReference>
<accession>B9T4R6</accession>
<dbReference type="EC" id="3.1.13.4" evidence="1"/>
<keyword evidence="1" id="KW-0378">Hydrolase</keyword>
<dbReference type="InterPro" id="IPR039637">
    <property type="entry name" value="CNOT7/CNOT8/Pop2"/>
</dbReference>
<sequence>VSWFEAEFFFANGCLDSVISLSVSVEKKMSVVIHDVWEYNLGDEIEKISQIDVGKSPYVGLQTWYPTVFKQPIIRNKQDKYNEIKENVEVMKLIQLGLCFCDEEGNLASLGRDNNHAVWQFNFREFDRIYDLQDSVTMNLMTLRDIDFAKNREMGIDAKKFGELVVSSGVVRNDDVKWVTFDGGYNYGHFLKLLTGKELPEEQAEFFNLMKDYFPVAYDVKHMIKLCDGLNVHTNWLSSVAELMGVKRPVGMVKQSGSDSVLSCRIFKILKQNYFNGPDAENINGSLCDLGVET</sequence>
<dbReference type="GO" id="GO:0000932">
    <property type="term" value="C:P-body"/>
    <property type="evidence" value="ECO:0000318"/>
    <property type="project" value="GO_Central"/>
</dbReference>
<dbReference type="InParanoid" id="B9T4R6"/>
<dbReference type="InterPro" id="IPR036397">
    <property type="entry name" value="RNaseH_sf"/>
</dbReference>
<gene>
    <name evidence="1" type="ORF">RCOM_0444530</name>
</gene>
<dbReference type="STRING" id="3988.B9T4R6"/>
<dbReference type="PANTHER" id="PTHR10797">
    <property type="entry name" value="CCR4-NOT TRANSCRIPTION COMPLEX SUBUNIT"/>
    <property type="match status" value="1"/>
</dbReference>
<proteinExistence type="predicted"/>
<dbReference type="GO" id="GO:0000288">
    <property type="term" value="P:nuclear-transcribed mRNA catabolic process, deadenylation-dependent decay"/>
    <property type="evidence" value="ECO:0000318"/>
    <property type="project" value="GO_Central"/>
</dbReference>
<dbReference type="AlphaFoldDB" id="B9T4R6"/>
<protein>
    <submittedName>
        <fullName evidence="1">Ccr4-associated factor, putative</fullName>
        <ecNumber evidence="1">3.1.13.4</ecNumber>
    </submittedName>
</protein>
<dbReference type="EMBL" id="EQ974487">
    <property type="protein sequence ID" value="EEF29156.1"/>
    <property type="molecule type" value="Genomic_DNA"/>
</dbReference>
<dbReference type="GO" id="GO:0030015">
    <property type="term" value="C:CCR4-NOT core complex"/>
    <property type="evidence" value="ECO:0000318"/>
    <property type="project" value="GO_Central"/>
</dbReference>
<name>B9T4R6_RICCO</name>
<dbReference type="Proteomes" id="UP000008311">
    <property type="component" value="Unassembled WGS sequence"/>
</dbReference>
<keyword evidence="2" id="KW-1185">Reference proteome</keyword>
<dbReference type="eggNOG" id="KOG0304">
    <property type="taxonomic scope" value="Eukaryota"/>
</dbReference>
<evidence type="ECO:0000313" key="2">
    <source>
        <dbReference type="Proteomes" id="UP000008311"/>
    </source>
</evidence>
<reference evidence="2" key="1">
    <citation type="journal article" date="2010" name="Nat. Biotechnol.">
        <title>Draft genome sequence of the oilseed species Ricinus communis.</title>
        <authorList>
            <person name="Chan A.P."/>
            <person name="Crabtree J."/>
            <person name="Zhao Q."/>
            <person name="Lorenzi H."/>
            <person name="Orvis J."/>
            <person name="Puiu D."/>
            <person name="Melake-Berhan A."/>
            <person name="Jones K.M."/>
            <person name="Redman J."/>
            <person name="Chen G."/>
            <person name="Cahoon E.B."/>
            <person name="Gedil M."/>
            <person name="Stanke M."/>
            <person name="Haas B.J."/>
            <person name="Wortman J.R."/>
            <person name="Fraser-Liggett C.M."/>
            <person name="Ravel J."/>
            <person name="Rabinowicz P.D."/>
        </authorList>
    </citation>
    <scope>NUCLEOTIDE SEQUENCE [LARGE SCALE GENOMIC DNA]</scope>
    <source>
        <strain evidence="2">cv. Hale</strain>
    </source>
</reference>
<dbReference type="GO" id="GO:0004535">
    <property type="term" value="F:poly(A)-specific ribonuclease activity"/>
    <property type="evidence" value="ECO:0000318"/>
    <property type="project" value="GO_Central"/>
</dbReference>
<dbReference type="Gene3D" id="3.30.420.10">
    <property type="entry name" value="Ribonuclease H-like superfamily/Ribonuclease H"/>
    <property type="match status" value="1"/>
</dbReference>
<evidence type="ECO:0000313" key="1">
    <source>
        <dbReference type="EMBL" id="EEF29156.1"/>
    </source>
</evidence>
<dbReference type="SUPFAM" id="SSF53098">
    <property type="entry name" value="Ribonuclease H-like"/>
    <property type="match status" value="1"/>
</dbReference>
<organism evidence="1 2">
    <name type="scientific">Ricinus communis</name>
    <name type="common">Castor bean</name>
    <dbReference type="NCBI Taxonomy" id="3988"/>
    <lineage>
        <taxon>Eukaryota</taxon>
        <taxon>Viridiplantae</taxon>
        <taxon>Streptophyta</taxon>
        <taxon>Embryophyta</taxon>
        <taxon>Tracheophyta</taxon>
        <taxon>Spermatophyta</taxon>
        <taxon>Magnoliopsida</taxon>
        <taxon>eudicotyledons</taxon>
        <taxon>Gunneridae</taxon>
        <taxon>Pentapetalae</taxon>
        <taxon>rosids</taxon>
        <taxon>fabids</taxon>
        <taxon>Malpighiales</taxon>
        <taxon>Euphorbiaceae</taxon>
        <taxon>Acalyphoideae</taxon>
        <taxon>Acalypheae</taxon>
        <taxon>Ricinus</taxon>
    </lineage>
</organism>